<dbReference type="SUPFAM" id="SSF46785">
    <property type="entry name" value="Winged helix' DNA-binding domain"/>
    <property type="match status" value="1"/>
</dbReference>
<dbReference type="SUPFAM" id="SSF52540">
    <property type="entry name" value="P-loop containing nucleoside triphosphate hydrolases"/>
    <property type="match status" value="1"/>
</dbReference>
<keyword evidence="6" id="KW-0227">DNA damage</keyword>
<evidence type="ECO:0000256" key="14">
    <source>
        <dbReference type="ARBA" id="ARBA00023235"/>
    </source>
</evidence>
<evidence type="ECO:0000259" key="18">
    <source>
        <dbReference type="PROSITE" id="PS51192"/>
    </source>
</evidence>
<evidence type="ECO:0000256" key="7">
    <source>
        <dbReference type="ARBA" id="ARBA00022801"/>
    </source>
</evidence>
<dbReference type="SMART" id="SM00341">
    <property type="entry name" value="HRDC"/>
    <property type="match status" value="1"/>
</dbReference>
<keyword evidence="4" id="KW-0479">Metal-binding</keyword>
<dbReference type="GO" id="GO:0003678">
    <property type="term" value="F:DNA helicase activity"/>
    <property type="evidence" value="ECO:0007669"/>
    <property type="project" value="UniProtKB-EC"/>
</dbReference>
<feature type="domain" description="HRDC" evidence="17">
    <location>
        <begin position="517"/>
        <end position="593"/>
    </location>
</feature>
<dbReference type="PROSITE" id="PS51194">
    <property type="entry name" value="HELICASE_CTER"/>
    <property type="match status" value="1"/>
</dbReference>
<comment type="cofactor">
    <cofactor evidence="2">
        <name>Zn(2+)</name>
        <dbReference type="ChEBI" id="CHEBI:29105"/>
    </cofactor>
</comment>
<dbReference type="InterPro" id="IPR044876">
    <property type="entry name" value="HRDC_dom_sf"/>
</dbReference>
<keyword evidence="7 20" id="KW-0378">Hydrolase</keyword>
<keyword evidence="8 20" id="KW-0347">Helicase</keyword>
<dbReference type="Pfam" id="PF16124">
    <property type="entry name" value="RecQ_Zn_bind"/>
    <property type="match status" value="1"/>
</dbReference>
<dbReference type="NCBIfam" id="TIGR00614">
    <property type="entry name" value="recQ_fam"/>
    <property type="match status" value="1"/>
</dbReference>
<dbReference type="Pfam" id="PF00570">
    <property type="entry name" value="HRDC"/>
    <property type="match status" value="1"/>
</dbReference>
<organism evidence="20 21">
    <name type="scientific">Chengkuizengella axinellae</name>
    <dbReference type="NCBI Taxonomy" id="3064388"/>
    <lineage>
        <taxon>Bacteria</taxon>
        <taxon>Bacillati</taxon>
        <taxon>Bacillota</taxon>
        <taxon>Bacilli</taxon>
        <taxon>Bacillales</taxon>
        <taxon>Paenibacillaceae</taxon>
        <taxon>Chengkuizengella</taxon>
    </lineage>
</organism>
<dbReference type="InterPro" id="IPR036390">
    <property type="entry name" value="WH_DNA-bd_sf"/>
</dbReference>
<dbReference type="PANTHER" id="PTHR13710">
    <property type="entry name" value="DNA HELICASE RECQ FAMILY MEMBER"/>
    <property type="match status" value="1"/>
</dbReference>
<evidence type="ECO:0000313" key="20">
    <source>
        <dbReference type="EMBL" id="MDP5272984.1"/>
    </source>
</evidence>
<comment type="similarity">
    <text evidence="3">Belongs to the helicase family. RecQ subfamily.</text>
</comment>
<dbReference type="Pfam" id="PF00270">
    <property type="entry name" value="DEAD"/>
    <property type="match status" value="1"/>
</dbReference>
<dbReference type="NCBIfam" id="TIGR01389">
    <property type="entry name" value="recQ"/>
    <property type="match status" value="1"/>
</dbReference>
<reference evidence="20 21" key="1">
    <citation type="submission" date="2023-08" db="EMBL/GenBank/DDBJ databases">
        <authorList>
            <person name="Park J.-S."/>
        </authorList>
    </citation>
    <scope>NUCLEOTIDE SEQUENCE [LARGE SCALE GENOMIC DNA]</scope>
    <source>
        <strain evidence="20 21">2205SS18-9</strain>
    </source>
</reference>
<name>A0ABT9IVY9_9BACL</name>
<dbReference type="InterPro" id="IPR002121">
    <property type="entry name" value="HRDC_dom"/>
</dbReference>
<dbReference type="EMBL" id="JAVAMP010000001">
    <property type="protein sequence ID" value="MDP5272984.1"/>
    <property type="molecule type" value="Genomic_DNA"/>
</dbReference>
<dbReference type="InterPro" id="IPR006293">
    <property type="entry name" value="DNA_helicase_ATP-dep_RecQ_bac"/>
</dbReference>
<dbReference type="InterPro" id="IPR027417">
    <property type="entry name" value="P-loop_NTPase"/>
</dbReference>
<feature type="domain" description="Helicase ATP-binding" evidence="18">
    <location>
        <begin position="27"/>
        <end position="196"/>
    </location>
</feature>
<keyword evidence="5" id="KW-0547">Nucleotide-binding</keyword>
<dbReference type="SUPFAM" id="SSF47819">
    <property type="entry name" value="HRDC-like"/>
    <property type="match status" value="1"/>
</dbReference>
<dbReference type="GO" id="GO:0016787">
    <property type="term" value="F:hydrolase activity"/>
    <property type="evidence" value="ECO:0007669"/>
    <property type="project" value="UniProtKB-KW"/>
</dbReference>
<evidence type="ECO:0000256" key="11">
    <source>
        <dbReference type="ARBA" id="ARBA00023125"/>
    </source>
</evidence>
<feature type="domain" description="Helicase C-terminal" evidence="19">
    <location>
        <begin position="219"/>
        <end position="367"/>
    </location>
</feature>
<evidence type="ECO:0000256" key="15">
    <source>
        <dbReference type="ARBA" id="ARBA00034617"/>
    </source>
</evidence>
<dbReference type="Pfam" id="PF00271">
    <property type="entry name" value="Helicase_C"/>
    <property type="match status" value="1"/>
</dbReference>
<comment type="cofactor">
    <cofactor evidence="1">
        <name>Mg(2+)</name>
        <dbReference type="ChEBI" id="CHEBI:18420"/>
    </cofactor>
</comment>
<dbReference type="SMART" id="SM00487">
    <property type="entry name" value="DEXDc"/>
    <property type="match status" value="1"/>
</dbReference>
<dbReference type="InterPro" id="IPR032284">
    <property type="entry name" value="RecQ_Zn-bd"/>
</dbReference>
<evidence type="ECO:0000256" key="5">
    <source>
        <dbReference type="ARBA" id="ARBA00022741"/>
    </source>
</evidence>
<evidence type="ECO:0000313" key="21">
    <source>
        <dbReference type="Proteomes" id="UP001231941"/>
    </source>
</evidence>
<dbReference type="CDD" id="cd17920">
    <property type="entry name" value="DEXHc_RecQ"/>
    <property type="match status" value="1"/>
</dbReference>
<dbReference type="InterPro" id="IPR014001">
    <property type="entry name" value="Helicase_ATP-bd"/>
</dbReference>
<keyword evidence="12" id="KW-0233">DNA recombination</keyword>
<proteinExistence type="inferred from homology"/>
<evidence type="ECO:0000259" key="19">
    <source>
        <dbReference type="PROSITE" id="PS51194"/>
    </source>
</evidence>
<dbReference type="Proteomes" id="UP001231941">
    <property type="component" value="Unassembled WGS sequence"/>
</dbReference>
<evidence type="ECO:0000256" key="3">
    <source>
        <dbReference type="ARBA" id="ARBA00005446"/>
    </source>
</evidence>
<dbReference type="PROSITE" id="PS51192">
    <property type="entry name" value="HELICASE_ATP_BIND_1"/>
    <property type="match status" value="1"/>
</dbReference>
<sequence length="593" mass="67864">MMEQFMYEKLKDVYGYTSFKQGQQDIVKSILQKKDSLGIMPTGGGKSLCYQLPALLMEGTTFVISPLISLMKDQVDTLNSMGVSSTYINSSVSVKEMNNRMMNISMNKYKLVYIAPERLDSEPFIERLHNIQIPLIAIDEAHCISQWGHDFRPSYMNIYSFIRKLPQRPVVAAFTATATDKVEADIVRNLNLKNPHITKTGYARNNLSFSILKGANKQDFLQTYLQNRTEESGVIYASTRKEVDQCYETLKKMGFSVDKYHAGLSEKERKSNQDRFLFDDVKIIVATNAFGMGIDKSNVRFVIHLNLPKNIESYYQEAGRAGRDGEPGECILIFSPQDIITQKYLIEQSEKDDTYKAKAYSQLQQMIDYCHTSSCLQQYIVRYFGDQTYDICHKCSNCIDDRELTDITNEALKVISNVKRMKERFGVTLTAKVLKGSSDSKVLQFGFNKLSTYGLMKEKKEKEVIQLIQLLIADGFLELTESKYPTVRLNNKSIQVLKGEEKVFQKVQVIAKEEKTVPYDEALFTELRKLRKEIADEENLPPFTIFHDASLVEMCTKRPTNEISFLAIKGVGQAKYQKYGERFIELISDFSAS</sequence>
<dbReference type="PANTHER" id="PTHR13710:SF105">
    <property type="entry name" value="ATP-DEPENDENT DNA HELICASE Q1"/>
    <property type="match status" value="1"/>
</dbReference>
<keyword evidence="10" id="KW-0067">ATP-binding</keyword>
<dbReference type="Pfam" id="PF09382">
    <property type="entry name" value="RQC"/>
    <property type="match status" value="1"/>
</dbReference>
<keyword evidence="21" id="KW-1185">Reference proteome</keyword>
<evidence type="ECO:0000256" key="10">
    <source>
        <dbReference type="ARBA" id="ARBA00022840"/>
    </source>
</evidence>
<evidence type="ECO:0000256" key="4">
    <source>
        <dbReference type="ARBA" id="ARBA00022723"/>
    </source>
</evidence>
<evidence type="ECO:0000256" key="8">
    <source>
        <dbReference type="ARBA" id="ARBA00022806"/>
    </source>
</evidence>
<dbReference type="InterPro" id="IPR036388">
    <property type="entry name" value="WH-like_DNA-bd_sf"/>
</dbReference>
<dbReference type="EC" id="5.6.2.4" evidence="16"/>
<dbReference type="Gene3D" id="3.40.50.300">
    <property type="entry name" value="P-loop containing nucleotide triphosphate hydrolases"/>
    <property type="match status" value="2"/>
</dbReference>
<evidence type="ECO:0000256" key="1">
    <source>
        <dbReference type="ARBA" id="ARBA00001946"/>
    </source>
</evidence>
<evidence type="ECO:0000256" key="12">
    <source>
        <dbReference type="ARBA" id="ARBA00023172"/>
    </source>
</evidence>
<dbReference type="InterPro" id="IPR018982">
    <property type="entry name" value="RQC_domain"/>
</dbReference>
<evidence type="ECO:0000256" key="9">
    <source>
        <dbReference type="ARBA" id="ARBA00022833"/>
    </source>
</evidence>
<keyword evidence="11" id="KW-0238">DNA-binding</keyword>
<dbReference type="InterPro" id="IPR010997">
    <property type="entry name" value="HRDC-like_sf"/>
</dbReference>
<evidence type="ECO:0000256" key="16">
    <source>
        <dbReference type="NCBIfam" id="TIGR01389"/>
    </source>
</evidence>
<evidence type="ECO:0000256" key="2">
    <source>
        <dbReference type="ARBA" id="ARBA00001947"/>
    </source>
</evidence>
<dbReference type="InterPro" id="IPR001650">
    <property type="entry name" value="Helicase_C-like"/>
</dbReference>
<keyword evidence="13" id="KW-0234">DNA repair</keyword>
<evidence type="ECO:0000259" key="17">
    <source>
        <dbReference type="PROSITE" id="PS50967"/>
    </source>
</evidence>
<dbReference type="SMART" id="SM00956">
    <property type="entry name" value="RQC"/>
    <property type="match status" value="1"/>
</dbReference>
<dbReference type="PROSITE" id="PS50967">
    <property type="entry name" value="HRDC"/>
    <property type="match status" value="1"/>
</dbReference>
<protein>
    <recommendedName>
        <fullName evidence="16">DNA helicase RecQ</fullName>
        <ecNumber evidence="16">5.6.2.4</ecNumber>
    </recommendedName>
</protein>
<comment type="catalytic activity">
    <reaction evidence="15">
        <text>Couples ATP hydrolysis with the unwinding of duplex DNA by translocating in the 3'-5' direction.</text>
        <dbReference type="EC" id="5.6.2.4"/>
    </reaction>
</comment>
<dbReference type="Gene3D" id="1.10.150.80">
    <property type="entry name" value="HRDC domain"/>
    <property type="match status" value="1"/>
</dbReference>
<evidence type="ECO:0000256" key="6">
    <source>
        <dbReference type="ARBA" id="ARBA00022763"/>
    </source>
</evidence>
<accession>A0ABT9IVY9</accession>
<dbReference type="Gene3D" id="1.10.10.10">
    <property type="entry name" value="Winged helix-like DNA-binding domain superfamily/Winged helix DNA-binding domain"/>
    <property type="match status" value="1"/>
</dbReference>
<keyword evidence="9" id="KW-0862">Zinc</keyword>
<gene>
    <name evidence="20" type="primary">recQ</name>
    <name evidence="20" type="ORF">Q5Y73_02595</name>
</gene>
<dbReference type="InterPro" id="IPR011545">
    <property type="entry name" value="DEAD/DEAH_box_helicase_dom"/>
</dbReference>
<dbReference type="InterPro" id="IPR004589">
    <property type="entry name" value="DNA_helicase_ATP-dep_RecQ"/>
</dbReference>
<dbReference type="SMART" id="SM00490">
    <property type="entry name" value="HELICc"/>
    <property type="match status" value="1"/>
</dbReference>
<keyword evidence="14" id="KW-0413">Isomerase</keyword>
<evidence type="ECO:0000256" key="13">
    <source>
        <dbReference type="ARBA" id="ARBA00023204"/>
    </source>
</evidence>
<comment type="caution">
    <text evidence="20">The sequence shown here is derived from an EMBL/GenBank/DDBJ whole genome shotgun (WGS) entry which is preliminary data.</text>
</comment>